<organism evidence="3 4">
    <name type="scientific">Sediminicurvatus halobius</name>
    <dbReference type="NCBI Taxonomy" id="2182432"/>
    <lineage>
        <taxon>Bacteria</taxon>
        <taxon>Pseudomonadati</taxon>
        <taxon>Pseudomonadota</taxon>
        <taxon>Gammaproteobacteria</taxon>
        <taxon>Chromatiales</taxon>
        <taxon>Ectothiorhodospiraceae</taxon>
        <taxon>Sediminicurvatus</taxon>
    </lineage>
</organism>
<dbReference type="AlphaFoldDB" id="A0A2U2N1I0"/>
<keyword evidence="4" id="KW-1185">Reference proteome</keyword>
<dbReference type="RefSeq" id="WP_109678818.1">
    <property type="nucleotide sequence ID" value="NZ_CP086615.1"/>
</dbReference>
<feature type="domain" description="TtsA-like Glycoside hydrolase family 108" evidence="1">
    <location>
        <begin position="10"/>
        <end position="85"/>
    </location>
</feature>
<protein>
    <submittedName>
        <fullName evidence="3">Peptidoglycan-binding protein</fullName>
    </submittedName>
</protein>
<dbReference type="SUPFAM" id="SSF53955">
    <property type="entry name" value="Lysozyme-like"/>
    <property type="match status" value="1"/>
</dbReference>
<name>A0A2U2N1I0_9GAMM</name>
<feature type="domain" description="Peptidoglycan binding" evidence="2">
    <location>
        <begin position="89"/>
        <end position="154"/>
    </location>
</feature>
<dbReference type="Pfam" id="PF09374">
    <property type="entry name" value="PG_binding_3"/>
    <property type="match status" value="1"/>
</dbReference>
<dbReference type="Gene3D" id="1.20.141.10">
    <property type="entry name" value="Chitosanase, subunit A, domain 1"/>
    <property type="match status" value="1"/>
</dbReference>
<dbReference type="EMBL" id="QFFI01000015">
    <property type="protein sequence ID" value="PWG62839.1"/>
    <property type="molecule type" value="Genomic_DNA"/>
</dbReference>
<dbReference type="Proteomes" id="UP000245474">
    <property type="component" value="Unassembled WGS sequence"/>
</dbReference>
<reference evidence="3 4" key="1">
    <citation type="submission" date="2018-05" db="EMBL/GenBank/DDBJ databases">
        <title>Spiribacter halobius sp. nov., a moderately halophilic bacterium isolated from marine solar saltern.</title>
        <authorList>
            <person name="Zheng W.-S."/>
            <person name="Lu D.-C."/>
            <person name="Du Z.-J."/>
        </authorList>
    </citation>
    <scope>NUCLEOTIDE SEQUENCE [LARGE SCALE GENOMIC DNA]</scope>
    <source>
        <strain evidence="3 4">E85</strain>
    </source>
</reference>
<proteinExistence type="predicted"/>
<gene>
    <name evidence="3" type="ORF">DEM34_10760</name>
</gene>
<accession>A0A2U2N1I0</accession>
<sequence length="168" mass="18596">MSRLPDTPWEWIRTAEGGEVDDPADRGGHTVYGISQRAYPDLDLDTLTEADARALYERDYWRAARCHELPAGVGVAHFDAAVNHGVGSACRQLQRAAGATVDGIIGPRTLAAVEAWPERVLVVELLGRRALKYHGIVVADSSQERFLRGWFNRLLRLQAFLYTGEVPA</sequence>
<dbReference type="InterPro" id="IPR023346">
    <property type="entry name" value="Lysozyme-like_dom_sf"/>
</dbReference>
<evidence type="ECO:0000313" key="4">
    <source>
        <dbReference type="Proteomes" id="UP000245474"/>
    </source>
</evidence>
<dbReference type="OrthoDB" id="9815229at2"/>
<comment type="caution">
    <text evidence="3">The sequence shown here is derived from an EMBL/GenBank/DDBJ whole genome shotgun (WGS) entry which is preliminary data.</text>
</comment>
<evidence type="ECO:0000313" key="3">
    <source>
        <dbReference type="EMBL" id="PWG62839.1"/>
    </source>
</evidence>
<dbReference type="CDD" id="cd13926">
    <property type="entry name" value="N-acetylmuramidase_GH108"/>
    <property type="match status" value="1"/>
</dbReference>
<dbReference type="InterPro" id="IPR018537">
    <property type="entry name" value="Peptidoglycan-bd_3"/>
</dbReference>
<dbReference type="Pfam" id="PF05838">
    <property type="entry name" value="Glyco_hydro_108"/>
    <property type="match status" value="1"/>
</dbReference>
<evidence type="ECO:0000259" key="2">
    <source>
        <dbReference type="Pfam" id="PF09374"/>
    </source>
</evidence>
<dbReference type="InterPro" id="IPR008565">
    <property type="entry name" value="TtsA-like_GH18_dom"/>
</dbReference>
<evidence type="ECO:0000259" key="1">
    <source>
        <dbReference type="Pfam" id="PF05838"/>
    </source>
</evidence>